<evidence type="ECO:0000256" key="2">
    <source>
        <dbReference type="SAM" id="Phobius"/>
    </source>
</evidence>
<accession>A0ABT9MTB5</accession>
<gene>
    <name evidence="3" type="ORF">J2S43_003191</name>
</gene>
<keyword evidence="2" id="KW-1133">Transmembrane helix</keyword>
<feature type="region of interest" description="Disordered" evidence="1">
    <location>
        <begin position="511"/>
        <end position="534"/>
    </location>
</feature>
<dbReference type="EMBL" id="JAUSRA010000001">
    <property type="protein sequence ID" value="MDP9794679.1"/>
    <property type="molecule type" value="Genomic_DNA"/>
</dbReference>
<dbReference type="RefSeq" id="WP_306829879.1">
    <property type="nucleotide sequence ID" value="NZ_JAUSRA010000001.1"/>
</dbReference>
<evidence type="ECO:0000313" key="3">
    <source>
        <dbReference type="EMBL" id="MDP9794679.1"/>
    </source>
</evidence>
<reference evidence="3 4" key="1">
    <citation type="submission" date="2023-07" db="EMBL/GenBank/DDBJ databases">
        <title>Sequencing the genomes of 1000 actinobacteria strains.</title>
        <authorList>
            <person name="Klenk H.-P."/>
        </authorList>
    </citation>
    <scope>NUCLEOTIDE SEQUENCE [LARGE SCALE GENOMIC DNA]</scope>
    <source>
        <strain evidence="3 4">DSM 44710</strain>
    </source>
</reference>
<evidence type="ECO:0000256" key="1">
    <source>
        <dbReference type="SAM" id="MobiDB-lite"/>
    </source>
</evidence>
<keyword evidence="2" id="KW-0812">Transmembrane</keyword>
<organism evidence="3 4">
    <name type="scientific">Catenuloplanes nepalensis</name>
    <dbReference type="NCBI Taxonomy" id="587533"/>
    <lineage>
        <taxon>Bacteria</taxon>
        <taxon>Bacillati</taxon>
        <taxon>Actinomycetota</taxon>
        <taxon>Actinomycetes</taxon>
        <taxon>Micromonosporales</taxon>
        <taxon>Micromonosporaceae</taxon>
        <taxon>Catenuloplanes</taxon>
    </lineage>
</organism>
<feature type="transmembrane region" description="Helical" evidence="2">
    <location>
        <begin position="79"/>
        <end position="98"/>
    </location>
</feature>
<name>A0ABT9MTB5_9ACTN</name>
<protein>
    <submittedName>
        <fullName evidence="3">Uncharacterized protein</fullName>
    </submittedName>
</protein>
<feature type="compositionally biased region" description="Pro residues" evidence="1">
    <location>
        <begin position="514"/>
        <end position="524"/>
    </location>
</feature>
<comment type="caution">
    <text evidence="3">The sequence shown here is derived from an EMBL/GenBank/DDBJ whole genome shotgun (WGS) entry which is preliminary data.</text>
</comment>
<keyword evidence="2" id="KW-0472">Membrane</keyword>
<sequence>MGDVSRHRDIFLFTRDSMPDQLLTQSRLTRDDLSFLEIGNYLTDVSQFRDPVTFIFAKQRVWRDQVIPKVARRVNGARAGVGIAAALVAVGGAVALLAGEKALGTAAAATGLGVGLADLLLSPENIADLRDADGWLDRMLGVPPEQVPPGARNRDELHYGLVGEFFRYGIEGVTHLLFARNVTTRVRGGWGSVTPVAQSRLTEVFTEFFTQYWPHEHTDQPPYVWDASRRPAATGMYGPGRRGRSLTEPDAGVMNAVDTHYVGYLGEELALLEADWRALRPDDAAGRQRALVRMGKLLHGVEDWYFHSNAIELLHARAHTPRQGEAENDEAFLERFVRDVTGPDFGPGPTGVRMRRKLFRRLRFPVYERGDRIQSGGKLSRTAPSTPVLRFAYPAFPSSQDTATTLLHPLENLEAKILHPGGGGGGGNSFDRWAPCLLQRLATAPDGAATDLRERIRRTGALTDAALTAASRAGGPAQQAQAASANALREWVPLVVTLLDESERRRLLANVPPHQWPPADPASVPPHTGDENPEVDAQLRRHADALKPRETEGGRRENNYQRAARYLAECGYINAHGRDALIRAFDIDARSQALLADAPGAGGFLMTFALELQQSRDDGERAAARLDQDPESVKGRLSDNTSFAEHVGSHSLMSKDTTTSAPFFQDTVVLASVASSCVMTVMLEQVSGPVTTGRRLVWEDLLHHLIRLPPENGWERQSLTFHGANNRIPTLADLPELARVAAAARRPAPPVQPGKQSKRTQLELLYRRLETTLSGYRHP</sequence>
<keyword evidence="4" id="KW-1185">Reference proteome</keyword>
<proteinExistence type="predicted"/>
<dbReference type="Proteomes" id="UP001240984">
    <property type="component" value="Unassembled WGS sequence"/>
</dbReference>
<evidence type="ECO:0000313" key="4">
    <source>
        <dbReference type="Proteomes" id="UP001240984"/>
    </source>
</evidence>